<dbReference type="InterPro" id="IPR038495">
    <property type="entry name" value="ATPase_E_C"/>
</dbReference>
<dbReference type="Gene3D" id="1.20.5.620">
    <property type="entry name" value="F1F0 ATP synthase subunit B, membrane domain"/>
    <property type="match status" value="1"/>
</dbReference>
<dbReference type="GO" id="GO:0046961">
    <property type="term" value="F:proton-transporting ATPase activity, rotational mechanism"/>
    <property type="evidence" value="ECO:0007669"/>
    <property type="project" value="InterPro"/>
</dbReference>
<dbReference type="RefSeq" id="WP_157460514.1">
    <property type="nucleotide sequence ID" value="NZ_WQLB01000028.1"/>
</dbReference>
<evidence type="ECO:0000256" key="1">
    <source>
        <dbReference type="ARBA" id="ARBA00005901"/>
    </source>
</evidence>
<accession>A0A7C9LST2</accession>
<comment type="similarity">
    <text evidence="1">Belongs to the V-ATPase E subunit family.</text>
</comment>
<proteinExistence type="inferred from homology"/>
<protein>
    <submittedName>
        <fullName evidence="4">V-type ATP synthase subunit E</fullName>
    </submittedName>
</protein>
<evidence type="ECO:0000256" key="2">
    <source>
        <dbReference type="ARBA" id="ARBA00022448"/>
    </source>
</evidence>
<name>A0A7C9LST2_9DEIO</name>
<comment type="caution">
    <text evidence="4">The sequence shown here is derived from an EMBL/GenBank/DDBJ whole genome shotgun (WGS) entry which is preliminary data.</text>
</comment>
<evidence type="ECO:0000256" key="3">
    <source>
        <dbReference type="ARBA" id="ARBA00023065"/>
    </source>
</evidence>
<evidence type="ECO:0000313" key="4">
    <source>
        <dbReference type="EMBL" id="MVN88461.1"/>
    </source>
</evidence>
<gene>
    <name evidence="4" type="ORF">GO986_17095</name>
</gene>
<evidence type="ECO:0000313" key="5">
    <source>
        <dbReference type="Proteomes" id="UP000483286"/>
    </source>
</evidence>
<keyword evidence="2" id="KW-0813">Transport</keyword>
<sequence>MSLGDILETEIQGEIARIRADGQARADQIVAQAQERARTMVDSRQRALQSDYAAGLTRARSAADLDANAQRLSAGDTLQVQAFQAAEQTLQEVTTVAEYPQILARLIDEGLQALPSAQVVEAASAEHAAVHQALAQLGRSLDVRVNEQVKTGVRLVGEGGKTSVQNTLLGRLNAGRADLSAQVSRLLAEQ</sequence>
<dbReference type="AlphaFoldDB" id="A0A7C9LST2"/>
<organism evidence="4 5">
    <name type="scientific">Deinococcus arboris</name>
    <dbReference type="NCBI Taxonomy" id="2682977"/>
    <lineage>
        <taxon>Bacteria</taxon>
        <taxon>Thermotogati</taxon>
        <taxon>Deinococcota</taxon>
        <taxon>Deinococci</taxon>
        <taxon>Deinococcales</taxon>
        <taxon>Deinococcaceae</taxon>
        <taxon>Deinococcus</taxon>
    </lineage>
</organism>
<keyword evidence="3" id="KW-0406">Ion transport</keyword>
<dbReference type="InterPro" id="IPR002842">
    <property type="entry name" value="ATPase_V1_Esu"/>
</dbReference>
<reference evidence="4 5" key="1">
    <citation type="submission" date="2019-12" db="EMBL/GenBank/DDBJ databases">
        <title>Deinococcus sp. HMF7620 Genome sequencing and assembly.</title>
        <authorList>
            <person name="Kang H."/>
            <person name="Kim H."/>
            <person name="Joh K."/>
        </authorList>
    </citation>
    <scope>NUCLEOTIDE SEQUENCE [LARGE SCALE GENOMIC DNA]</scope>
    <source>
        <strain evidence="4 5">HMF7620</strain>
    </source>
</reference>
<dbReference type="Proteomes" id="UP000483286">
    <property type="component" value="Unassembled WGS sequence"/>
</dbReference>
<dbReference type="Gene3D" id="3.30.2320.30">
    <property type="entry name" value="ATP synthase, E subunit, C-terminal"/>
    <property type="match status" value="1"/>
</dbReference>
<keyword evidence="5" id="KW-1185">Reference proteome</keyword>
<dbReference type="GO" id="GO:0033178">
    <property type="term" value="C:proton-transporting two-sector ATPase complex, catalytic domain"/>
    <property type="evidence" value="ECO:0007669"/>
    <property type="project" value="InterPro"/>
</dbReference>
<dbReference type="Pfam" id="PF01991">
    <property type="entry name" value="vATP-synt_E"/>
    <property type="match status" value="1"/>
</dbReference>
<dbReference type="EMBL" id="WQLB01000028">
    <property type="protein sequence ID" value="MVN88461.1"/>
    <property type="molecule type" value="Genomic_DNA"/>
</dbReference>
<dbReference type="SUPFAM" id="SSF160527">
    <property type="entry name" value="V-type ATPase subunit E-like"/>
    <property type="match status" value="1"/>
</dbReference>